<protein>
    <submittedName>
        <fullName evidence="1">Uncharacterized protein</fullName>
    </submittedName>
</protein>
<gene>
    <name evidence="1" type="ORF">PsorP6_000850</name>
</gene>
<evidence type="ECO:0000313" key="1">
    <source>
        <dbReference type="EMBL" id="KAI9922766.1"/>
    </source>
</evidence>
<dbReference type="Proteomes" id="UP001163321">
    <property type="component" value="Chromosome 1"/>
</dbReference>
<name>A0ACC0WWZ0_9STRA</name>
<reference evidence="1 2" key="1">
    <citation type="journal article" date="2022" name="bioRxiv">
        <title>The genome of the oomycete Peronosclerospora sorghi, a cosmopolitan pathogen of maize and sorghum, is inflated with dispersed pseudogenes.</title>
        <authorList>
            <person name="Fletcher K."/>
            <person name="Martin F."/>
            <person name="Isakeit T."/>
            <person name="Cavanaugh K."/>
            <person name="Magill C."/>
            <person name="Michelmore R."/>
        </authorList>
    </citation>
    <scope>NUCLEOTIDE SEQUENCE [LARGE SCALE GENOMIC DNA]</scope>
    <source>
        <strain evidence="1">P6</strain>
    </source>
</reference>
<dbReference type="EMBL" id="CM047580">
    <property type="protein sequence ID" value="KAI9922766.1"/>
    <property type="molecule type" value="Genomic_DNA"/>
</dbReference>
<keyword evidence="2" id="KW-1185">Reference proteome</keyword>
<proteinExistence type="predicted"/>
<organism evidence="1 2">
    <name type="scientific">Peronosclerospora sorghi</name>
    <dbReference type="NCBI Taxonomy" id="230839"/>
    <lineage>
        <taxon>Eukaryota</taxon>
        <taxon>Sar</taxon>
        <taxon>Stramenopiles</taxon>
        <taxon>Oomycota</taxon>
        <taxon>Peronosporomycetes</taxon>
        <taxon>Peronosporales</taxon>
        <taxon>Peronosporaceae</taxon>
        <taxon>Peronosclerospora</taxon>
    </lineage>
</organism>
<comment type="caution">
    <text evidence="1">The sequence shown here is derived from an EMBL/GenBank/DDBJ whole genome shotgun (WGS) entry which is preliminary data.</text>
</comment>
<evidence type="ECO:0000313" key="2">
    <source>
        <dbReference type="Proteomes" id="UP001163321"/>
    </source>
</evidence>
<sequence length="1018" mass="117600">MRGHSDGFLLLYDLNIARETAARARNESQAEPEEHGSIRVRSGLRDVDTCTLDRSRPVPSKLINSLFGVKHPREAHRLQMQRSRTIEGGPVPLRLGSAKFARPIPLSRPSVQLSAEEIEMNRKRLVGSLKCNGSYPEKYRVLVWRFLLRLPKNEEAFRLLVAKGKHPVFVRLKDQYPLHCDRLFRHFHRILSAMVFWCPAFGELDYLPAIVYPFVKIFRENDLVAFEASLSVMLHWCGDFLVSFPHPPVFAMEAFEKELSRRDAQLLNHLTQFQVTSEVYAWSLLKTIFTEVLSEDEWLCLWDHLLTYSDTPQLLFVAVLAYLSYFRVALLAACDRFSIEHFFHQENAIHMKKFIQLMMIIRDELDLSTFTALKDPHADASSAPSTSPYWPLSRGQYPAFAHYPRGVLDAHVHASRLVVFQDAVNVSNPLERNRVALEEAELIQKQQCLNQVKHTSDKLQAEHDKWIKERKRLLRAQERRQNEAIAAEKERLQHLKTLDYETYKQRLEYLNHVKTSAREMLEEAAKWFQVECRRLENTLAMHKERMTLELLSRKHEEDVQRMEAEVHDRVQDIFKHCQIEERLASLRTEFESRAAQQSFEMKATMERWKKEHAEQAREATIQLHQGEDHARRRHEDRLPQTLDQKLSEQQREKKAMIKLDNAQHGRRQEREEWASSHHEVDTHRDAVMVQEERNARVGGLTQERDDNTLPPHYSRESLSQGADSNDVSRRRDNDVTDHDHVSNTVVEKPLQRSNARAGEAIDSNVCDASLLPANVSHKLEPEPRSSENDKRSTSPQSSPQTLQDCSTVEKQDTTRTRQMMHKVSLVHNNVDLITSENVGLARPAKGKGASLSGTAQPNEATSMPRQPLDMWPVQKKDVPSTDRLKPYELKLEDERQSCLTLDFARRSREEPFLAPPARRQESSAEATVSSSCRNAVRRASTRTEYARYLRDDDDDARSPKSDAVLQRPLAELEQKLGVRFDDLSDDDESSEEEDGTLLERAQRLLALSPLDLDSADDL</sequence>
<accession>A0ACC0WWZ0</accession>